<dbReference type="GO" id="GO:0042383">
    <property type="term" value="C:sarcolemma"/>
    <property type="evidence" value="ECO:0007669"/>
    <property type="project" value="UniProtKB-SubCell"/>
</dbReference>
<organism evidence="23 24">
    <name type="scientific">Panthera pardus</name>
    <name type="common">Leopard</name>
    <name type="synonym">Felis pardus</name>
    <dbReference type="NCBI Taxonomy" id="9691"/>
    <lineage>
        <taxon>Eukaryota</taxon>
        <taxon>Metazoa</taxon>
        <taxon>Chordata</taxon>
        <taxon>Craniata</taxon>
        <taxon>Vertebrata</taxon>
        <taxon>Euteleostomi</taxon>
        <taxon>Mammalia</taxon>
        <taxon>Eutheria</taxon>
        <taxon>Laurasiatheria</taxon>
        <taxon>Carnivora</taxon>
        <taxon>Feliformia</taxon>
        <taxon>Felidae</taxon>
        <taxon>Pantherinae</taxon>
        <taxon>Panthera</taxon>
    </lineage>
</organism>
<dbReference type="PANTHER" id="PTHR15715:SF22">
    <property type="entry name" value="SARCOLEMMAL MEMBRANE-ASSOCIATED PROTEIN"/>
    <property type="match status" value="1"/>
</dbReference>
<dbReference type="GeneID" id="109279093"/>
<evidence type="ECO:0000256" key="19">
    <source>
        <dbReference type="SAM" id="Coils"/>
    </source>
</evidence>
<comment type="function">
    <text evidence="14">Associates with the striatin-interacting phosphatase and kinase (STRIPAK) core complex, forming the extended (SIKE1:SLMAP)STRIPAK complex. The (SIKE1:SLMAP)STRIPAK complex dephosphorylates STK3 leading to the inhibition of Hippo signaling and the control of cell growth. May play a role during myoblast fusion.</text>
</comment>
<dbReference type="AlphaFoldDB" id="A0A9V1GMP3"/>
<evidence type="ECO:0000256" key="10">
    <source>
        <dbReference type="ARBA" id="ARBA00023128"/>
    </source>
</evidence>
<comment type="subunit">
    <text evidence="17">Homodimer. Interacts with myosin. Interacts with SIKE1 and both associate with the STRIPAK core complex composed of PP2A catalytic and scaffolding subunits, the striatins (PP2A regulatory subunits), the striatin-associated proteins MOB4, STRIP1 and STRIP2, PDCD10 and members of the STE20 kinases, such as STK24 and STK26. Interacts (via FHA domain) with STK3 (when phosphorylated); the interaction associates STK3 with the STRIPAK complex.</text>
</comment>
<evidence type="ECO:0000256" key="1">
    <source>
        <dbReference type="ARBA" id="ARBA00004163"/>
    </source>
</evidence>
<evidence type="ECO:0000256" key="6">
    <source>
        <dbReference type="ARBA" id="ARBA00022692"/>
    </source>
</evidence>
<dbReference type="InterPro" id="IPR051176">
    <property type="entry name" value="Cent_Immune-Sig_Mod"/>
</dbReference>
<feature type="coiled-coil region" evidence="19">
    <location>
        <begin position="174"/>
        <end position="201"/>
    </location>
</feature>
<dbReference type="Proteomes" id="UP001165780">
    <property type="component" value="Unplaced"/>
</dbReference>
<comment type="similarity">
    <text evidence="16">Belongs to the SLMAP family.</text>
</comment>
<dbReference type="SMART" id="SM00240">
    <property type="entry name" value="FHA"/>
    <property type="match status" value="1"/>
</dbReference>
<evidence type="ECO:0000256" key="14">
    <source>
        <dbReference type="ARBA" id="ARBA00057671"/>
    </source>
</evidence>
<dbReference type="Pfam" id="PF00498">
    <property type="entry name" value="FHA"/>
    <property type="match status" value="1"/>
</dbReference>
<proteinExistence type="inferred from homology"/>
<evidence type="ECO:0000256" key="18">
    <source>
        <dbReference type="ARBA" id="ARBA00074026"/>
    </source>
</evidence>
<evidence type="ECO:0000256" key="8">
    <source>
        <dbReference type="ARBA" id="ARBA00022989"/>
    </source>
</evidence>
<evidence type="ECO:0000256" key="9">
    <source>
        <dbReference type="ARBA" id="ARBA00023054"/>
    </source>
</evidence>
<dbReference type="GO" id="GO:0031966">
    <property type="term" value="C:mitochondrial membrane"/>
    <property type="evidence" value="ECO:0007669"/>
    <property type="project" value="UniProtKB-SubCell"/>
</dbReference>
<feature type="domain" description="FHA" evidence="22">
    <location>
        <begin position="28"/>
        <end position="85"/>
    </location>
</feature>
<gene>
    <name evidence="24" type="primary">SLMAP</name>
</gene>
<dbReference type="InterPro" id="IPR001363">
    <property type="entry name" value="Prot_inh_fetuin_CS"/>
</dbReference>
<feature type="transmembrane region" description="Helical" evidence="21">
    <location>
        <begin position="786"/>
        <end position="805"/>
    </location>
</feature>
<dbReference type="CDD" id="cd22679">
    <property type="entry name" value="FHA_SLMAP"/>
    <property type="match status" value="1"/>
</dbReference>
<dbReference type="GO" id="GO:0005813">
    <property type="term" value="C:centrosome"/>
    <property type="evidence" value="ECO:0007669"/>
    <property type="project" value="UniProtKB-SubCell"/>
</dbReference>
<evidence type="ECO:0000256" key="12">
    <source>
        <dbReference type="ARBA" id="ARBA00023212"/>
    </source>
</evidence>
<evidence type="ECO:0000256" key="16">
    <source>
        <dbReference type="ARBA" id="ARBA00061687"/>
    </source>
</evidence>
<dbReference type="GO" id="GO:0072659">
    <property type="term" value="P:protein localization to plasma membrane"/>
    <property type="evidence" value="ECO:0007669"/>
    <property type="project" value="TreeGrafter"/>
</dbReference>
<name>A0A9V1GMP3_PANPR</name>
<keyword evidence="6 21" id="KW-0812">Transmembrane</keyword>
<keyword evidence="8 21" id="KW-1133">Transmembrane helix</keyword>
<keyword evidence="7" id="KW-0256">Endoplasmic reticulum</keyword>
<evidence type="ECO:0000256" key="13">
    <source>
        <dbReference type="ARBA" id="ARBA00046294"/>
    </source>
</evidence>
<evidence type="ECO:0000256" key="15">
    <source>
        <dbReference type="ARBA" id="ARBA00060409"/>
    </source>
</evidence>
<dbReference type="GO" id="GO:0005789">
    <property type="term" value="C:endoplasmic reticulum membrane"/>
    <property type="evidence" value="ECO:0007669"/>
    <property type="project" value="UniProtKB-SubCell"/>
</dbReference>
<dbReference type="Gene3D" id="2.60.200.20">
    <property type="match status" value="1"/>
</dbReference>
<dbReference type="RefSeq" id="XP_019325510.1">
    <property type="nucleotide sequence ID" value="XM_019469965.2"/>
</dbReference>
<feature type="coiled-coil region" evidence="19">
    <location>
        <begin position="235"/>
        <end position="382"/>
    </location>
</feature>
<keyword evidence="9 19" id="KW-0175">Coiled coil</keyword>
<dbReference type="GO" id="GO:1900825">
    <property type="term" value="P:regulation of membrane depolarization during cardiac muscle cell action potential"/>
    <property type="evidence" value="ECO:0007669"/>
    <property type="project" value="TreeGrafter"/>
</dbReference>
<protein>
    <recommendedName>
        <fullName evidence="18">Sarcolemmal membrane-associated protein</fullName>
    </recommendedName>
</protein>
<sequence>MPSALAIFTCRPNSHPFQERHVYLDEPIKIGRSVARCRPAQNNATFDCKVLSRNHALVWFDHKTGKFYLQDTKSSNGTFINSQRLSRGSEESPPCEILSGDIIQFGVDVTENTRKGTVTHGCIVSTIKLFLPDGMEARLRSDVIHAPLPSPVDKVAANTPSMYSQELFQLSQYLQEALHREQMLEQKLATLQRLLAITQEASDTSWQALIDEDRLLSRLEVMGNQLQACSKNQTEDSLRKELIALQEDKHNYETTAKESLRRVLQEKIEVVRKLSEVERSLSNTEDECTHLKEMNERTQEELRELANKYNGAVNEIKDLSDKLKVAEGKQEEIQQKGQAEKKELQHKIDEMEEKEQELQAKIEALQADNDFTNERLTALQEHLLSKSGGDCTFIHQFIECQKKLIVEGHLTKVVEETKLSKENQARAKESDLSDTLSPSKEKSSDDTTDAQMDEQDLNEPLAKVSLLKDDLQGAQSEIEAKQEIQHLRKELIEAQELARASKQKCFELQALLEEERKAYRNQVEESSKQIQVLQAQLQRLHINIENLREEKDSEITSTRDELLSARDEILLLHQAAEKAACERDTDIASLQEELKKVRAELERWRKAASEYEKEITSLQNSFQLRCQQCEDQQREEATRLQSELEKLRKEWNVLETECHSLKKENVLLSSELQRQEKELHNSQKQSLELTSDLSILQMTRKELENQVGSLKEQHLRDSAGLKTLLSKAENQAKDVQKEYEKTQTVLSELKLKFEMTEQEKQSITDELKQCKDNLKLLREKGNNKPWPWMPMLAALVAVTAIVLYVPGLARASP</sequence>
<dbReference type="PROSITE" id="PS50006">
    <property type="entry name" value="FHA_DOMAIN"/>
    <property type="match status" value="1"/>
</dbReference>
<evidence type="ECO:0000259" key="22">
    <source>
        <dbReference type="PROSITE" id="PS50006"/>
    </source>
</evidence>
<evidence type="ECO:0000256" key="3">
    <source>
        <dbReference type="ARBA" id="ARBA00022475"/>
    </source>
</evidence>
<dbReference type="FunFam" id="2.60.200.20:FF:000003">
    <property type="entry name" value="sarcolemmal membrane-associated protein isoform X2"/>
    <property type="match status" value="1"/>
</dbReference>
<dbReference type="PANTHER" id="PTHR15715">
    <property type="entry name" value="CENTROSOMAL PROTEIN OF 170 KDA"/>
    <property type="match status" value="1"/>
</dbReference>
<evidence type="ECO:0000256" key="11">
    <source>
        <dbReference type="ARBA" id="ARBA00023136"/>
    </source>
</evidence>
<dbReference type="CTD" id="7871"/>
<feature type="region of interest" description="Disordered" evidence="20">
    <location>
        <begin position="421"/>
        <end position="452"/>
    </location>
</feature>
<evidence type="ECO:0000256" key="7">
    <source>
        <dbReference type="ARBA" id="ARBA00022824"/>
    </source>
</evidence>
<evidence type="ECO:0000256" key="20">
    <source>
        <dbReference type="SAM" id="MobiDB-lite"/>
    </source>
</evidence>
<feature type="compositionally biased region" description="Basic and acidic residues" evidence="20">
    <location>
        <begin position="421"/>
        <end position="431"/>
    </location>
</feature>
<dbReference type="InterPro" id="IPR000253">
    <property type="entry name" value="FHA_dom"/>
</dbReference>
<evidence type="ECO:0000256" key="4">
    <source>
        <dbReference type="ARBA" id="ARBA00022490"/>
    </source>
</evidence>
<evidence type="ECO:0000256" key="5">
    <source>
        <dbReference type="ARBA" id="ARBA00022553"/>
    </source>
</evidence>
<evidence type="ECO:0000256" key="2">
    <source>
        <dbReference type="ARBA" id="ARBA00004300"/>
    </source>
</evidence>
<evidence type="ECO:0000313" key="24">
    <source>
        <dbReference type="RefSeq" id="XP_019325510.1"/>
    </source>
</evidence>
<keyword evidence="10" id="KW-0496">Mitochondrion</keyword>
<feature type="coiled-coil region" evidence="19">
    <location>
        <begin position="587"/>
        <end position="780"/>
    </location>
</feature>
<accession>A0A9V1GMP3</accession>
<dbReference type="CDD" id="cd21911">
    <property type="entry name" value="CC1_SLMAP"/>
    <property type="match status" value="1"/>
</dbReference>
<keyword evidence="3" id="KW-1003">Cell membrane</keyword>
<dbReference type="PROSITE" id="PS01255">
    <property type="entry name" value="FETUIN_2"/>
    <property type="match status" value="1"/>
</dbReference>
<comment type="subcellular location">
    <subcellularLocation>
        <location evidence="15">Cell membrane</location>
        <location evidence="15">Sarcolemma</location>
        <topology evidence="15">Single-pass type IV membrane protein</topology>
    </subcellularLocation>
    <subcellularLocation>
        <location evidence="2">Cytoplasm</location>
        <location evidence="2">Cytoskeleton</location>
        <location evidence="2">Microtubule organizing center</location>
        <location evidence="2">Centrosome</location>
    </subcellularLocation>
    <subcellularLocation>
        <location evidence="1">Endoplasmic reticulum membrane</location>
        <topology evidence="1">Single-pass type IV membrane protein</topology>
    </subcellularLocation>
    <subcellularLocation>
        <location evidence="13">Mitochondrion membrane</location>
        <topology evidence="13">Single-pass type IV membrane protein</topology>
    </subcellularLocation>
</comment>
<keyword evidence="5" id="KW-0597">Phosphoprotein</keyword>
<evidence type="ECO:0000256" key="17">
    <source>
        <dbReference type="ARBA" id="ARBA00066015"/>
    </source>
</evidence>
<keyword evidence="11 21" id="KW-0472">Membrane</keyword>
<reference evidence="24" key="1">
    <citation type="submission" date="2025-08" db="UniProtKB">
        <authorList>
            <consortium name="RefSeq"/>
        </authorList>
    </citation>
    <scope>IDENTIFICATION</scope>
    <source>
        <tissue evidence="24">Whole blood</tissue>
    </source>
</reference>
<keyword evidence="12" id="KW-0206">Cytoskeleton</keyword>
<evidence type="ECO:0000256" key="21">
    <source>
        <dbReference type="SAM" id="Phobius"/>
    </source>
</evidence>
<dbReference type="GO" id="GO:0005615">
    <property type="term" value="C:extracellular space"/>
    <property type="evidence" value="ECO:0007669"/>
    <property type="project" value="InterPro"/>
</dbReference>
<keyword evidence="23" id="KW-1185">Reference proteome</keyword>
<keyword evidence="4" id="KW-0963">Cytoplasm</keyword>
<dbReference type="InterPro" id="IPR008984">
    <property type="entry name" value="SMAD_FHA_dom_sf"/>
</dbReference>
<feature type="coiled-coil region" evidence="19">
    <location>
        <begin position="464"/>
        <end position="557"/>
    </location>
</feature>
<dbReference type="SUPFAM" id="SSF49879">
    <property type="entry name" value="SMAD/FHA domain"/>
    <property type="match status" value="1"/>
</dbReference>
<evidence type="ECO:0000313" key="23">
    <source>
        <dbReference type="Proteomes" id="UP001165780"/>
    </source>
</evidence>